<evidence type="ECO:0000313" key="2">
    <source>
        <dbReference type="Proteomes" id="UP000050535"/>
    </source>
</evidence>
<sequence length="335" mass="36371">MPDGPLEDAPLLVSMTVTELFLAATGRNERLADFATVVAEAADGIELFVEPTEAYMSSTQAAVGYASSFGLPIRTIHTPPLGVHEQGLDGNWNVEWNTHLKEVLLNYEQDGTRPAADQSYPGQPEINRVPKMEPAVATTHPPRFPTDAETRLAEARRDLVETFRATIEHIRSDRFLEAPLDLPTIAVENVCPRPGFDYLLTSPADIDQLRAVAASQGGADLLAFTGDVGHTATPTAMLEAMETPANIHLHGVSDASPDAIVDRLPGDVSASALTTEPRAGTVQHLPPNAFPDRTESALNWLANTEHRCPLTIELQRACKTPAVARELFEWFEAVE</sequence>
<gene>
    <name evidence="1" type="ORF">SY89_03139</name>
</gene>
<reference evidence="2" key="1">
    <citation type="submission" date="2013-11" db="EMBL/GenBank/DDBJ databases">
        <authorList>
            <person name="Hoang H.T."/>
            <person name="Killian M.L."/>
            <person name="Madson D.M."/>
            <person name="Arruda P.H.E."/>
            <person name="Sun D."/>
            <person name="Schwartz K.J."/>
            <person name="Yoon K."/>
        </authorList>
    </citation>
    <scope>NUCLEOTIDE SEQUENCE [LARGE SCALE GENOMIC DNA]</scope>
    <source>
        <strain evidence="2">CDK2</strain>
    </source>
</reference>
<organism evidence="1 2">
    <name type="scientific">Halolamina pelagica</name>
    <dbReference type="NCBI Taxonomy" id="699431"/>
    <lineage>
        <taxon>Archaea</taxon>
        <taxon>Methanobacteriati</taxon>
        <taxon>Methanobacteriota</taxon>
        <taxon>Stenosarchaea group</taxon>
        <taxon>Halobacteria</taxon>
        <taxon>Halobacteriales</taxon>
        <taxon>Haloferacaceae</taxon>
    </lineage>
</organism>
<proteinExistence type="predicted"/>
<keyword evidence="2" id="KW-1185">Reference proteome</keyword>
<dbReference type="Gene3D" id="3.20.20.150">
    <property type="entry name" value="Divalent-metal-dependent TIM barrel enzymes"/>
    <property type="match status" value="1"/>
</dbReference>
<dbReference type="EMBL" id="LGUC01000002">
    <property type="protein sequence ID" value="KPN28905.1"/>
    <property type="molecule type" value="Genomic_DNA"/>
</dbReference>
<dbReference type="RefSeq" id="WP_054584752.1">
    <property type="nucleotide sequence ID" value="NZ_LGUC01000002.1"/>
</dbReference>
<accession>A0A0P7H6B3</accession>
<dbReference type="Proteomes" id="UP000050535">
    <property type="component" value="Unassembled WGS sequence"/>
</dbReference>
<evidence type="ECO:0008006" key="3">
    <source>
        <dbReference type="Google" id="ProtNLM"/>
    </source>
</evidence>
<protein>
    <recommendedName>
        <fullName evidence="3">Xylose isomerase-like TIM barrel</fullName>
    </recommendedName>
</protein>
<dbReference type="InterPro" id="IPR036237">
    <property type="entry name" value="Xyl_isomerase-like_sf"/>
</dbReference>
<name>A0A0P7H6B3_9EURY</name>
<dbReference type="SUPFAM" id="SSF51658">
    <property type="entry name" value="Xylose isomerase-like"/>
    <property type="match status" value="1"/>
</dbReference>
<comment type="caution">
    <text evidence="1">The sequence shown here is derived from an EMBL/GenBank/DDBJ whole genome shotgun (WGS) entry which is preliminary data.</text>
</comment>
<dbReference type="AlphaFoldDB" id="A0A0P7H6B3"/>
<evidence type="ECO:0000313" key="1">
    <source>
        <dbReference type="EMBL" id="KPN28905.1"/>
    </source>
</evidence>